<organism evidence="1 2">
    <name type="scientific">Pseudomonas fluorescens</name>
    <dbReference type="NCBI Taxonomy" id="294"/>
    <lineage>
        <taxon>Bacteria</taxon>
        <taxon>Pseudomonadati</taxon>
        <taxon>Pseudomonadota</taxon>
        <taxon>Gammaproteobacteria</taxon>
        <taxon>Pseudomonadales</taxon>
        <taxon>Pseudomonadaceae</taxon>
        <taxon>Pseudomonas</taxon>
    </lineage>
</organism>
<gene>
    <name evidence="1" type="ORF">PS880_06312</name>
</gene>
<name>A0A5E7QJZ9_PSEFL</name>
<dbReference type="EMBL" id="CABVIH010000100">
    <property type="protein sequence ID" value="VVP61620.1"/>
    <property type="molecule type" value="Genomic_DNA"/>
</dbReference>
<evidence type="ECO:0000313" key="1">
    <source>
        <dbReference type="EMBL" id="VVP61620.1"/>
    </source>
</evidence>
<evidence type="ECO:0000313" key="2">
    <source>
        <dbReference type="Proteomes" id="UP000375525"/>
    </source>
</evidence>
<sequence length="168" mass="19077">MGWTFLFLDHRERVLFDIGLKGTDHRTEQTAQVAIEFRAVIVVQAGHQQRCVQARIRVPAKARRAGHVFGQRLGYGFFGAEFHQQRFLLFRGERQGDAGAGAHRHGLPDRFEIEVRLVVQFVHGEEAVPALVIHVEAQPGEIRDEALVTHGQNAGVDRQALFHFRRAR</sequence>
<reference evidence="1 2" key="1">
    <citation type="submission" date="2019-09" db="EMBL/GenBank/DDBJ databases">
        <authorList>
            <person name="Chandra G."/>
            <person name="Truman W A."/>
        </authorList>
    </citation>
    <scope>NUCLEOTIDE SEQUENCE [LARGE SCALE GENOMIC DNA]</scope>
    <source>
        <strain evidence="1">PS880</strain>
    </source>
</reference>
<proteinExistence type="predicted"/>
<dbReference type="AlphaFoldDB" id="A0A5E7QJZ9"/>
<protein>
    <submittedName>
        <fullName evidence="1">Uncharacterized protein</fullName>
    </submittedName>
</protein>
<dbReference type="Proteomes" id="UP000375525">
    <property type="component" value="Unassembled WGS sequence"/>
</dbReference>
<accession>A0A5E7QJZ9</accession>